<sequence length="224" mass="23181">MIALAGFRLVAYVRSHRVYQALLLTLALLAIVHGSRAPRGAEATVLVDGAVLLVPILAWAARSLLDTEPDRQREMSAIQAGGRGREVAAGLLAAFTACAVFAALGLLWALLLGITGSPPSGLLLAALALYVLSALAGTALGALTSRAVLPSPAISIMSLLLGFLGMLLLSSTSLYWLTVPLIPWMKAANSGTGELLGAFPGLGAISLAWCLIGLAAYGRLRRRS</sequence>
<keyword evidence="3" id="KW-1185">Reference proteome</keyword>
<comment type="caution">
    <text evidence="2">The sequence shown here is derived from an EMBL/GenBank/DDBJ whole genome shotgun (WGS) entry which is preliminary data.</text>
</comment>
<feature type="transmembrane region" description="Helical" evidence="1">
    <location>
        <begin position="156"/>
        <end position="177"/>
    </location>
</feature>
<keyword evidence="1" id="KW-1133">Transmembrane helix</keyword>
<feature type="transmembrane region" description="Helical" evidence="1">
    <location>
        <begin position="44"/>
        <end position="65"/>
    </location>
</feature>
<accession>A0A7X0P486</accession>
<dbReference type="EMBL" id="JACHMI010000001">
    <property type="protein sequence ID" value="MBB6554766.1"/>
    <property type="molecule type" value="Genomic_DNA"/>
</dbReference>
<reference evidence="2 3" key="1">
    <citation type="submission" date="2020-08" db="EMBL/GenBank/DDBJ databases">
        <title>Sequencing the genomes of 1000 actinobacteria strains.</title>
        <authorList>
            <person name="Klenk H.-P."/>
        </authorList>
    </citation>
    <scope>NUCLEOTIDE SEQUENCE [LARGE SCALE GENOMIC DNA]</scope>
    <source>
        <strain evidence="2 3">DSM 43768</strain>
    </source>
</reference>
<evidence type="ECO:0000313" key="3">
    <source>
        <dbReference type="Proteomes" id="UP000565579"/>
    </source>
</evidence>
<feature type="transmembrane region" description="Helical" evidence="1">
    <location>
        <begin position="86"/>
        <end position="110"/>
    </location>
</feature>
<evidence type="ECO:0000256" key="1">
    <source>
        <dbReference type="SAM" id="Phobius"/>
    </source>
</evidence>
<keyword evidence="1" id="KW-0812">Transmembrane</keyword>
<gene>
    <name evidence="2" type="ORF">HD593_009561</name>
</gene>
<evidence type="ECO:0000313" key="2">
    <source>
        <dbReference type="EMBL" id="MBB6554766.1"/>
    </source>
</evidence>
<dbReference type="RefSeq" id="WP_185109447.1">
    <property type="nucleotide sequence ID" value="NZ_BAAAXY010000319.1"/>
</dbReference>
<proteinExistence type="predicted"/>
<keyword evidence="1" id="KW-0472">Membrane</keyword>
<name>A0A7X0P486_9ACTN</name>
<feature type="transmembrane region" description="Helical" evidence="1">
    <location>
        <begin position="122"/>
        <end position="144"/>
    </location>
</feature>
<protein>
    <submittedName>
        <fullName evidence="2">Xanthosine utilization system XapX-like protein</fullName>
    </submittedName>
</protein>
<dbReference type="AlphaFoldDB" id="A0A7X0P486"/>
<dbReference type="Proteomes" id="UP000565579">
    <property type="component" value="Unassembled WGS sequence"/>
</dbReference>
<feature type="transmembrane region" description="Helical" evidence="1">
    <location>
        <begin position="197"/>
        <end position="217"/>
    </location>
</feature>
<organism evidence="2 3">
    <name type="scientific">Nonomuraea rubra</name>
    <dbReference type="NCBI Taxonomy" id="46180"/>
    <lineage>
        <taxon>Bacteria</taxon>
        <taxon>Bacillati</taxon>
        <taxon>Actinomycetota</taxon>
        <taxon>Actinomycetes</taxon>
        <taxon>Streptosporangiales</taxon>
        <taxon>Streptosporangiaceae</taxon>
        <taxon>Nonomuraea</taxon>
    </lineage>
</organism>